<organism evidence="4 5">
    <name type="scientific">Paramecium pentaurelia</name>
    <dbReference type="NCBI Taxonomy" id="43138"/>
    <lineage>
        <taxon>Eukaryota</taxon>
        <taxon>Sar</taxon>
        <taxon>Alveolata</taxon>
        <taxon>Ciliophora</taxon>
        <taxon>Intramacronucleata</taxon>
        <taxon>Oligohymenophorea</taxon>
        <taxon>Peniculida</taxon>
        <taxon>Parameciidae</taxon>
        <taxon>Paramecium</taxon>
    </lineage>
</organism>
<dbReference type="PROSITE" id="PS00108">
    <property type="entry name" value="PROTEIN_KINASE_ST"/>
    <property type="match status" value="1"/>
</dbReference>
<dbReference type="CDD" id="cd14016">
    <property type="entry name" value="STKc_CK1"/>
    <property type="match status" value="1"/>
</dbReference>
<dbReference type="GO" id="GO:0004674">
    <property type="term" value="F:protein serine/threonine kinase activity"/>
    <property type="evidence" value="ECO:0007669"/>
    <property type="project" value="UniProtKB-EC"/>
</dbReference>
<dbReference type="InterPro" id="IPR050235">
    <property type="entry name" value="CK1_Ser-Thr_kinase"/>
</dbReference>
<evidence type="ECO:0000256" key="2">
    <source>
        <dbReference type="ARBA" id="ARBA00023860"/>
    </source>
</evidence>
<sequence>MLLQNRIFKNQFTVQRKLSAGSFGIVYLGLDQNTKQEVAIKVEREENEDVRSLDREVQIFKHLGSMDGIPKLIWSGEEFGYNIIVMQLLGNDLAYHFKQLKRFTLKTALLIAIQLIDVLEKLHFQGVIHRDLKPENILLGSGKENGKIYLLDFGISKIYRDCNNKHIPFREHRSFLGTTRYASIAAHLGHELSRKDDLESMIGQLPWQNMLNVTDDERTKKVGEMKLLLQQEIFRDQPKEFQKIFDYIRKLQFQSEPNYKMITFELKKAAESLKLNLDGFYDWTEIRSSTHYDSLVPHNSTEMKKSIEKQLSGILNQQNSNQLLAPPPQFSSRNNLNGREENKKPTLASFQVNNAYLQIHSIHLLENIQIIMLTLKQIQQVINLMNIQEIDVYAKNIVNSISITKIFVYYPNMINDLKELFVILILFLFNNIQFMQLLTLNSNNLIEEFQTEKKYQEDTKQLLQLKVQDFHKKMQKDRNEKLFKKKRQMAVNPPILQDDQIYPYLLDENDFEDEEIYHMNKFEEIQKELEEFYQYKI</sequence>
<dbReference type="InterPro" id="IPR000719">
    <property type="entry name" value="Prot_kinase_dom"/>
</dbReference>
<feature type="domain" description="Protein kinase" evidence="3">
    <location>
        <begin position="12"/>
        <end position="330"/>
    </location>
</feature>
<keyword evidence="5" id="KW-1185">Reference proteome</keyword>
<comment type="caution">
    <text evidence="4">The sequence shown here is derived from an EMBL/GenBank/DDBJ whole genome shotgun (WGS) entry which is preliminary data.</text>
</comment>
<dbReference type="Pfam" id="PF00069">
    <property type="entry name" value="Pkinase"/>
    <property type="match status" value="1"/>
</dbReference>
<dbReference type="AlphaFoldDB" id="A0A8S1WPH0"/>
<dbReference type="PROSITE" id="PS50011">
    <property type="entry name" value="PROTEIN_KINASE_DOM"/>
    <property type="match status" value="1"/>
</dbReference>
<evidence type="ECO:0000313" key="4">
    <source>
        <dbReference type="EMBL" id="CAD8190315.1"/>
    </source>
</evidence>
<evidence type="ECO:0000259" key="3">
    <source>
        <dbReference type="PROSITE" id="PS50011"/>
    </source>
</evidence>
<dbReference type="InterPro" id="IPR008271">
    <property type="entry name" value="Ser/Thr_kinase_AS"/>
</dbReference>
<dbReference type="EMBL" id="CAJJDO010000096">
    <property type="protein sequence ID" value="CAD8190315.1"/>
    <property type="molecule type" value="Genomic_DNA"/>
</dbReference>
<dbReference type="PANTHER" id="PTHR11909">
    <property type="entry name" value="CASEIN KINASE-RELATED"/>
    <property type="match status" value="1"/>
</dbReference>
<reference evidence="4" key="1">
    <citation type="submission" date="2021-01" db="EMBL/GenBank/DDBJ databases">
        <authorList>
            <consortium name="Genoscope - CEA"/>
            <person name="William W."/>
        </authorList>
    </citation>
    <scope>NUCLEOTIDE SEQUENCE</scope>
</reference>
<dbReference type="FunFam" id="1.10.510.10:FF:000616">
    <property type="entry name" value="Uncharacterized protein"/>
    <property type="match status" value="1"/>
</dbReference>
<gene>
    <name evidence="4" type="ORF">PPENT_87.1.T0960056</name>
</gene>
<accession>A0A8S1WPH0</accession>
<dbReference type="EC" id="2.7.11.1" evidence="1"/>
<dbReference type="GO" id="GO:0005524">
    <property type="term" value="F:ATP binding"/>
    <property type="evidence" value="ECO:0007669"/>
    <property type="project" value="InterPro"/>
</dbReference>
<protein>
    <recommendedName>
        <fullName evidence="2">Casein kinase I</fullName>
        <ecNumber evidence="1">2.7.11.1</ecNumber>
    </recommendedName>
</protein>
<evidence type="ECO:0000313" key="5">
    <source>
        <dbReference type="Proteomes" id="UP000689195"/>
    </source>
</evidence>
<dbReference type="Proteomes" id="UP000689195">
    <property type="component" value="Unassembled WGS sequence"/>
</dbReference>
<dbReference type="SMART" id="SM00220">
    <property type="entry name" value="S_TKc"/>
    <property type="match status" value="1"/>
</dbReference>
<proteinExistence type="predicted"/>
<name>A0A8S1WPH0_9CILI</name>
<evidence type="ECO:0000256" key="1">
    <source>
        <dbReference type="ARBA" id="ARBA00012513"/>
    </source>
</evidence>